<dbReference type="RefSeq" id="WP_420244449.1">
    <property type="nucleotide sequence ID" value="NZ_BOPV01000001.1"/>
</dbReference>
<protein>
    <submittedName>
        <fullName evidence="1">Uncharacterized protein</fullName>
    </submittedName>
</protein>
<dbReference type="AlphaFoldDB" id="A0A8S8XCD1"/>
<sequence length="92" mass="10317">MLESDGEFGDLCRLYWGATGPYPHLTRARLLELAAELAGEGDSRCWQNLLDEIGRRFGGHERRGRLVVTDELGCVHLLPRHLAPSPKKRAAH</sequence>
<organism evidence="1 2">
    <name type="scientific">Roseiterribacter gracilis</name>
    <dbReference type="NCBI Taxonomy" id="2812848"/>
    <lineage>
        <taxon>Bacteria</taxon>
        <taxon>Pseudomonadati</taxon>
        <taxon>Pseudomonadota</taxon>
        <taxon>Alphaproteobacteria</taxon>
        <taxon>Rhodospirillales</taxon>
        <taxon>Roseiterribacteraceae</taxon>
        <taxon>Roseiterribacter</taxon>
    </lineage>
</organism>
<proteinExistence type="predicted"/>
<reference evidence="1" key="1">
    <citation type="submission" date="2021-02" db="EMBL/GenBank/DDBJ databases">
        <title>Genome sequence of Rhodospirillales sp. strain TMPK1 isolated from soil.</title>
        <authorList>
            <person name="Nakai R."/>
            <person name="Kusada H."/>
            <person name="Tamaki H."/>
        </authorList>
    </citation>
    <scope>NUCLEOTIDE SEQUENCE</scope>
    <source>
        <strain evidence="1">TMPK1</strain>
    </source>
</reference>
<evidence type="ECO:0000313" key="1">
    <source>
        <dbReference type="EMBL" id="GIL41103.1"/>
    </source>
</evidence>
<evidence type="ECO:0000313" key="2">
    <source>
        <dbReference type="Proteomes" id="UP000681075"/>
    </source>
</evidence>
<accession>A0A8S8XCD1</accession>
<name>A0A8S8XCD1_9PROT</name>
<keyword evidence="2" id="KW-1185">Reference proteome</keyword>
<dbReference type="EMBL" id="BOPV01000001">
    <property type="protein sequence ID" value="GIL41103.1"/>
    <property type="molecule type" value="Genomic_DNA"/>
</dbReference>
<gene>
    <name evidence="1" type="ORF">TMPK1_33400</name>
</gene>
<dbReference type="Proteomes" id="UP000681075">
    <property type="component" value="Unassembled WGS sequence"/>
</dbReference>
<comment type="caution">
    <text evidence="1">The sequence shown here is derived from an EMBL/GenBank/DDBJ whole genome shotgun (WGS) entry which is preliminary data.</text>
</comment>